<protein>
    <recommendedName>
        <fullName evidence="6">KEOPS complex subunit Cgi121</fullName>
    </recommendedName>
</protein>
<dbReference type="SUPFAM" id="SSF143870">
    <property type="entry name" value="PF0523-like"/>
    <property type="match status" value="1"/>
</dbReference>
<dbReference type="AlphaFoldDB" id="A0A1D8S1L4"/>
<dbReference type="InterPro" id="IPR036504">
    <property type="entry name" value="CGI121/TPRKB_sf"/>
</dbReference>
<accession>A0A1J1AAC0</accession>
<dbReference type="EMBL" id="CP016070">
    <property type="protein sequence ID" value="AOW79247.1"/>
    <property type="molecule type" value="Genomic_DNA"/>
</dbReference>
<reference evidence="2 4" key="1">
    <citation type="submission" date="2016-06" db="EMBL/GenBank/DDBJ databases">
        <title>Discovery of anaerobic lithoheterotrophic haloarchaeon capable of sulfur respiration by hydrogen and formate.</title>
        <authorList>
            <person name="Sorokin D.Y."/>
            <person name="Kublanov I.V."/>
            <person name="Roman P."/>
            <person name="Sinninghe Damste J.S."/>
            <person name="Golyshin P.N."/>
            <person name="Rojo D."/>
            <person name="Ciordia S."/>
            <person name="Mena Md.C."/>
            <person name="Ferrer M."/>
            <person name="Smedile F."/>
            <person name="Messina E."/>
            <person name="La Cono V."/>
            <person name="Yakimov M.M."/>
        </authorList>
    </citation>
    <scope>NUCLEOTIDE SEQUENCE [LARGE SCALE GENOMIC DNA]</scope>
    <source>
        <strain evidence="2 4">HTSR1</strain>
    </source>
</reference>
<dbReference type="RefSeq" id="WP_070364032.1">
    <property type="nucleotide sequence ID" value="NZ_CP016070.1"/>
</dbReference>
<dbReference type="InterPro" id="IPR016799">
    <property type="entry name" value="UCP022062"/>
</dbReference>
<dbReference type="GeneID" id="30416565"/>
<keyword evidence="5" id="KW-1185">Reference proteome</keyword>
<evidence type="ECO:0008006" key="6">
    <source>
        <dbReference type="Google" id="ProtNLM"/>
    </source>
</evidence>
<sequence>MKTVTGRVTIDGDDDLQSFLDSLRRVGTDHDVLVQAFDARYIAGSAHLESALAHAKRSMERGENVADDLAVEVLCYAAGRRQIDRAMELGLGTGEQSVIVLIDGEREAAAAEGVAELVSAGSVAPSEERLTDFFGITRAERAATTGTLTDLVLERVALLDVEK</sequence>
<evidence type="ECO:0000313" key="5">
    <source>
        <dbReference type="Proteomes" id="UP000186165"/>
    </source>
</evidence>
<proteinExistence type="inferred from homology"/>
<dbReference type="NCBIfam" id="NF011465">
    <property type="entry name" value="PRK14886.1-1"/>
    <property type="match status" value="1"/>
</dbReference>
<evidence type="ECO:0000313" key="3">
    <source>
        <dbReference type="EMBL" id="APE94513.1"/>
    </source>
</evidence>
<evidence type="ECO:0000313" key="2">
    <source>
        <dbReference type="EMBL" id="AOW79247.1"/>
    </source>
</evidence>
<name>A0A1D8S1L4_9EURY</name>
<evidence type="ECO:0000313" key="4">
    <source>
        <dbReference type="Proteomes" id="UP000185608"/>
    </source>
</evidence>
<comment type="similarity">
    <text evidence="1">Belongs to the CGI121/TPRKB family.</text>
</comment>
<dbReference type="OrthoDB" id="69587at2157"/>
<gene>
    <name evidence="3" type="ORF">HSR6_0037</name>
    <name evidence="2" type="ORF">HTSR_0037</name>
</gene>
<dbReference type="Pfam" id="PF08617">
    <property type="entry name" value="CGI-121"/>
    <property type="match status" value="1"/>
</dbReference>
<dbReference type="Proteomes" id="UP000186165">
    <property type="component" value="Chromosome"/>
</dbReference>
<dbReference type="KEGG" id="halh:HTSR_0037"/>
<evidence type="ECO:0000256" key="1">
    <source>
        <dbReference type="ARBA" id="ARBA00005546"/>
    </source>
</evidence>
<dbReference type="EMBL" id="CP016804">
    <property type="protein sequence ID" value="APE94513.1"/>
    <property type="molecule type" value="Genomic_DNA"/>
</dbReference>
<reference evidence="3" key="3">
    <citation type="journal article" date="2017" name="ISME J.">
        <title>Discovery of anaerobic lithoheterotrophic haloarchaea, ubiquitous in hypersaline habitats.</title>
        <authorList>
            <person name="Sorokin D.Y."/>
            <person name="Messina E."/>
            <person name="Smedile F."/>
            <person name="Roman P."/>
            <person name="Damste J.S.S."/>
            <person name="Ciordia S."/>
            <person name="Mena M.C."/>
            <person name="Ferrer M."/>
            <person name="Golyshin P.N."/>
            <person name="Kublanov I.V."/>
            <person name="Samarov N.I."/>
            <person name="Toshchakov S.V."/>
            <person name="La Cono V."/>
            <person name="Yakimov M.M."/>
        </authorList>
    </citation>
    <scope>NUCLEOTIDE SEQUENCE</scope>
    <source>
        <strain evidence="3">HSR6</strain>
    </source>
</reference>
<dbReference type="STRING" id="1873524.HSR6_0037"/>
<organism evidence="2 4">
    <name type="scientific">Halodesulfurarchaeum formicicum</name>
    <dbReference type="NCBI Taxonomy" id="1873524"/>
    <lineage>
        <taxon>Archaea</taxon>
        <taxon>Methanobacteriati</taxon>
        <taxon>Methanobacteriota</taxon>
        <taxon>Stenosarchaea group</taxon>
        <taxon>Halobacteria</taxon>
        <taxon>Halobacteriales</taxon>
        <taxon>Halobacteriaceae</taxon>
        <taxon>Halodesulfurarchaeum</taxon>
    </lineage>
</organism>
<accession>A0A1D8S1L4</accession>
<dbReference type="PIRSF" id="PIRSF022062">
    <property type="entry name" value="UCP022062"/>
    <property type="match status" value="1"/>
</dbReference>
<dbReference type="Proteomes" id="UP000185608">
    <property type="component" value="Chromosome"/>
</dbReference>
<reference evidence="5" key="2">
    <citation type="submission" date="2016-08" db="EMBL/GenBank/DDBJ databases">
        <title>Discovery of first anaerobic lithoheterotrophic haloarchae widely represented in hypersaline habitats.</title>
        <authorList>
            <person name="Sorokin D.Y."/>
            <person name="Kublanov I.V."/>
            <person name="Roman P."/>
            <person name="Sinninghe Damste J.S."/>
            <person name="Golyshin P.N."/>
            <person name="Rojo D."/>
            <person name="Ciordia S."/>
            <person name="Mena Md.C."/>
            <person name="Ferrer M."/>
            <person name="Smedile F."/>
            <person name="Messina E."/>
            <person name="La Cono V."/>
            <person name="Yakimov M.M."/>
        </authorList>
    </citation>
    <scope>NUCLEOTIDE SEQUENCE [LARGE SCALE GENOMIC DNA]</scope>
    <source>
        <strain evidence="5">HSR6</strain>
    </source>
</reference>
<dbReference type="Gene3D" id="3.30.2380.10">
    <property type="entry name" value="CGI121/TPRKB"/>
    <property type="match status" value="1"/>
</dbReference>
<dbReference type="KEGG" id="hhsr:HSR6_0037"/>
<dbReference type="InterPro" id="IPR013926">
    <property type="entry name" value="CGI121/TPRKB"/>
</dbReference>